<dbReference type="EMBL" id="LCYI01000022">
    <property type="protein sequence ID" value="KLA29511.1"/>
    <property type="molecule type" value="Genomic_DNA"/>
</dbReference>
<dbReference type="PATRIC" id="fig|1396.428.peg.4671"/>
<dbReference type="AlphaFoldDB" id="A0A0G8EZ23"/>
<protein>
    <submittedName>
        <fullName evidence="1">Uncharacterized protein</fullName>
    </submittedName>
</protein>
<evidence type="ECO:0000313" key="1">
    <source>
        <dbReference type="EMBL" id="KLA29511.1"/>
    </source>
</evidence>
<gene>
    <name evidence="1" type="ORF">B4077_3572</name>
</gene>
<dbReference type="Proteomes" id="UP000035214">
    <property type="component" value="Unassembled WGS sequence"/>
</dbReference>
<reference evidence="1 2" key="1">
    <citation type="submission" date="2015-04" db="EMBL/GenBank/DDBJ databases">
        <title>Draft Genome Sequences of Eight Spore-Forming Food Isolates of Bacillus cereus Genome sequencing.</title>
        <authorList>
            <person name="Krawcyk A.O."/>
            <person name="de Jong A."/>
            <person name="Eijlander R.T."/>
            <person name="Berendsen E.M."/>
            <person name="Holsappel S."/>
            <person name="Wells-Bennik M."/>
            <person name="Kuipers O.P."/>
        </authorList>
    </citation>
    <scope>NUCLEOTIDE SEQUENCE [LARGE SCALE GENOMIC DNA]</scope>
    <source>
        <strain evidence="1 2">B4077</strain>
    </source>
</reference>
<sequence>MGIFELLEDKASLPVDSLFSGHDYYKLISEIPDNNNATVKKIFTH</sequence>
<accession>A0A0G8EZ23</accession>
<proteinExistence type="predicted"/>
<evidence type="ECO:0000313" key="2">
    <source>
        <dbReference type="Proteomes" id="UP000035214"/>
    </source>
</evidence>
<comment type="caution">
    <text evidence="1">The sequence shown here is derived from an EMBL/GenBank/DDBJ whole genome shotgun (WGS) entry which is preliminary data.</text>
</comment>
<name>A0A0G8EZ23_BACCE</name>
<organism evidence="1 2">
    <name type="scientific">Bacillus cereus</name>
    <dbReference type="NCBI Taxonomy" id="1396"/>
    <lineage>
        <taxon>Bacteria</taxon>
        <taxon>Bacillati</taxon>
        <taxon>Bacillota</taxon>
        <taxon>Bacilli</taxon>
        <taxon>Bacillales</taxon>
        <taxon>Bacillaceae</taxon>
        <taxon>Bacillus</taxon>
        <taxon>Bacillus cereus group</taxon>
    </lineage>
</organism>